<keyword evidence="2" id="KW-1185">Reference proteome</keyword>
<organism evidence="1 2">
    <name type="scientific">Catharanthus roseus</name>
    <name type="common">Madagascar periwinkle</name>
    <name type="synonym">Vinca rosea</name>
    <dbReference type="NCBI Taxonomy" id="4058"/>
    <lineage>
        <taxon>Eukaryota</taxon>
        <taxon>Viridiplantae</taxon>
        <taxon>Streptophyta</taxon>
        <taxon>Embryophyta</taxon>
        <taxon>Tracheophyta</taxon>
        <taxon>Spermatophyta</taxon>
        <taxon>Magnoliopsida</taxon>
        <taxon>eudicotyledons</taxon>
        <taxon>Gunneridae</taxon>
        <taxon>Pentapetalae</taxon>
        <taxon>asterids</taxon>
        <taxon>lamiids</taxon>
        <taxon>Gentianales</taxon>
        <taxon>Apocynaceae</taxon>
        <taxon>Rauvolfioideae</taxon>
        <taxon>Vinceae</taxon>
        <taxon>Catharanthinae</taxon>
        <taxon>Catharanthus</taxon>
    </lineage>
</organism>
<reference evidence="2" key="1">
    <citation type="journal article" date="2023" name="Nat. Plants">
        <title>Single-cell RNA sequencing provides a high-resolution roadmap for understanding the multicellular compartmentation of specialized metabolism.</title>
        <authorList>
            <person name="Sun S."/>
            <person name="Shen X."/>
            <person name="Li Y."/>
            <person name="Li Y."/>
            <person name="Wang S."/>
            <person name="Li R."/>
            <person name="Zhang H."/>
            <person name="Shen G."/>
            <person name="Guo B."/>
            <person name="Wei J."/>
            <person name="Xu J."/>
            <person name="St-Pierre B."/>
            <person name="Chen S."/>
            <person name="Sun C."/>
        </authorList>
    </citation>
    <scope>NUCLEOTIDE SEQUENCE [LARGE SCALE GENOMIC DNA]</scope>
</reference>
<evidence type="ECO:0000313" key="1">
    <source>
        <dbReference type="EMBL" id="KAI5651080.1"/>
    </source>
</evidence>
<dbReference type="EMBL" id="CM044708">
    <property type="protein sequence ID" value="KAI5651080.1"/>
    <property type="molecule type" value="Genomic_DNA"/>
</dbReference>
<sequence>MKLLGWMHRKFCQNGTEQLRNFSRGNSSSCFSAKATTDDQLYHAEPTYSFAQSMQLDGKCQRFSSEIKVDRMEEPYDEESSYELFPGFLAIGTLGSESLNTEPPTPTFPMSFEHENDKETEVTDNELQLINNELEKFLEAEAKGIADESSARSSYASIITFSSKQLDDAEGRRYSETCPLQKYLFGSSIEVPETARAEKKERASLEDLFRLNDTIHKDSTEKHDCMEKQAKHSSMTHFVKKMLKTIQLTPRSSATASSAKAAESVVTKRKLPKVLRAFHRKVHPEDLLAEKRFTVAEKDDDKERASSECSDRNKDNREKKGSPKIPYLKKEINPSELFSRRVKSNATEAKGEHWIKTDADYLVLEL</sequence>
<gene>
    <name evidence="1" type="ORF">M9H77_37085</name>
</gene>
<proteinExistence type="predicted"/>
<name>A0ACB9ZU24_CATRO</name>
<protein>
    <submittedName>
        <fullName evidence="1">Uncharacterized protein</fullName>
    </submittedName>
</protein>
<accession>A0ACB9ZU24</accession>
<evidence type="ECO:0000313" key="2">
    <source>
        <dbReference type="Proteomes" id="UP001060085"/>
    </source>
</evidence>
<comment type="caution">
    <text evidence="1">The sequence shown here is derived from an EMBL/GenBank/DDBJ whole genome shotgun (WGS) entry which is preliminary data.</text>
</comment>
<dbReference type="Proteomes" id="UP001060085">
    <property type="component" value="Linkage Group LG08"/>
</dbReference>